<organism evidence="2 3">
    <name type="scientific">Hevea brasiliensis</name>
    <name type="common">Para rubber tree</name>
    <name type="synonym">Siphonia brasiliensis</name>
    <dbReference type="NCBI Taxonomy" id="3981"/>
    <lineage>
        <taxon>Eukaryota</taxon>
        <taxon>Viridiplantae</taxon>
        <taxon>Streptophyta</taxon>
        <taxon>Embryophyta</taxon>
        <taxon>Tracheophyta</taxon>
        <taxon>Spermatophyta</taxon>
        <taxon>Magnoliopsida</taxon>
        <taxon>eudicotyledons</taxon>
        <taxon>Gunneridae</taxon>
        <taxon>Pentapetalae</taxon>
        <taxon>rosids</taxon>
        <taxon>fabids</taxon>
        <taxon>Malpighiales</taxon>
        <taxon>Euphorbiaceae</taxon>
        <taxon>Crotonoideae</taxon>
        <taxon>Micrandreae</taxon>
        <taxon>Hevea</taxon>
    </lineage>
</organism>
<name>A0A6A6M8G1_HEVBR</name>
<dbReference type="Proteomes" id="UP000467840">
    <property type="component" value="Chromosome 17"/>
</dbReference>
<protein>
    <submittedName>
        <fullName evidence="2">Uncharacterized protein</fullName>
    </submittedName>
</protein>
<feature type="compositionally biased region" description="Basic and acidic residues" evidence="1">
    <location>
        <begin position="17"/>
        <end position="26"/>
    </location>
</feature>
<proteinExistence type="predicted"/>
<gene>
    <name evidence="2" type="ORF">GH714_019594</name>
</gene>
<reference evidence="2 3" key="1">
    <citation type="journal article" date="2020" name="Mol. Plant">
        <title>The Chromosome-Based Rubber Tree Genome Provides New Insights into Spurge Genome Evolution and Rubber Biosynthesis.</title>
        <authorList>
            <person name="Liu J."/>
            <person name="Shi C."/>
            <person name="Shi C.C."/>
            <person name="Li W."/>
            <person name="Zhang Q.J."/>
            <person name="Zhang Y."/>
            <person name="Li K."/>
            <person name="Lu H.F."/>
            <person name="Shi C."/>
            <person name="Zhu S.T."/>
            <person name="Xiao Z.Y."/>
            <person name="Nan H."/>
            <person name="Yue Y."/>
            <person name="Zhu X.G."/>
            <person name="Wu Y."/>
            <person name="Hong X.N."/>
            <person name="Fan G.Y."/>
            <person name="Tong Y."/>
            <person name="Zhang D."/>
            <person name="Mao C.L."/>
            <person name="Liu Y.L."/>
            <person name="Hao S.J."/>
            <person name="Liu W.Q."/>
            <person name="Lv M.Q."/>
            <person name="Zhang H.B."/>
            <person name="Liu Y."/>
            <person name="Hu-Tang G.R."/>
            <person name="Wang J.P."/>
            <person name="Wang J.H."/>
            <person name="Sun Y.H."/>
            <person name="Ni S.B."/>
            <person name="Chen W.B."/>
            <person name="Zhang X.C."/>
            <person name="Jiao Y.N."/>
            <person name="Eichler E.E."/>
            <person name="Li G.H."/>
            <person name="Liu X."/>
            <person name="Gao L.Z."/>
        </authorList>
    </citation>
    <scope>NUCLEOTIDE SEQUENCE [LARGE SCALE GENOMIC DNA]</scope>
    <source>
        <strain evidence="3">cv. GT1</strain>
        <tissue evidence="2">Leaf</tissue>
    </source>
</reference>
<evidence type="ECO:0000313" key="3">
    <source>
        <dbReference type="Proteomes" id="UP000467840"/>
    </source>
</evidence>
<dbReference type="AlphaFoldDB" id="A0A6A6M8G1"/>
<evidence type="ECO:0000256" key="1">
    <source>
        <dbReference type="SAM" id="MobiDB-lite"/>
    </source>
</evidence>
<feature type="region of interest" description="Disordered" evidence="1">
    <location>
        <begin position="17"/>
        <end position="43"/>
    </location>
</feature>
<keyword evidence="3" id="KW-1185">Reference proteome</keyword>
<sequence>MELEKIFWGIAESKGDTKGFNVKEETNLPDDATSPHGDGEEEEADIVGYGEEEEIDIVGDGEEEEVDIIGDIIEME</sequence>
<accession>A0A6A6M8G1</accession>
<evidence type="ECO:0000313" key="2">
    <source>
        <dbReference type="EMBL" id="KAF2308795.1"/>
    </source>
</evidence>
<dbReference type="EMBL" id="JAAGAX010000007">
    <property type="protein sequence ID" value="KAF2308795.1"/>
    <property type="molecule type" value="Genomic_DNA"/>
</dbReference>
<comment type="caution">
    <text evidence="2">The sequence shown here is derived from an EMBL/GenBank/DDBJ whole genome shotgun (WGS) entry which is preliminary data.</text>
</comment>